<accession>A0A8J4DKC9</accession>
<evidence type="ECO:0008006" key="4">
    <source>
        <dbReference type="Google" id="ProtNLM"/>
    </source>
</evidence>
<keyword evidence="1" id="KW-1133">Transmembrane helix</keyword>
<gene>
    <name evidence="2" type="ORF">Sya03_45090</name>
</gene>
<dbReference type="AlphaFoldDB" id="A0A8J4DKC9"/>
<comment type="caution">
    <text evidence="2">The sequence shown here is derived from an EMBL/GenBank/DDBJ whole genome shotgun (WGS) entry which is preliminary data.</text>
</comment>
<dbReference type="Proteomes" id="UP000652013">
    <property type="component" value="Unassembled WGS sequence"/>
</dbReference>
<reference evidence="2" key="1">
    <citation type="submission" date="2021-01" db="EMBL/GenBank/DDBJ databases">
        <title>Whole genome shotgun sequence of Spirilliplanes yamanashiensis NBRC 15828.</title>
        <authorList>
            <person name="Komaki H."/>
            <person name="Tamura T."/>
        </authorList>
    </citation>
    <scope>NUCLEOTIDE SEQUENCE</scope>
    <source>
        <strain evidence="2">NBRC 15828</strain>
    </source>
</reference>
<protein>
    <recommendedName>
        <fullName evidence="4">Integral membrane protein</fullName>
    </recommendedName>
</protein>
<dbReference type="RefSeq" id="WP_203940378.1">
    <property type="nucleotide sequence ID" value="NZ_BAAAGJ010000011.1"/>
</dbReference>
<sequence>MKGWLPFAGGMLAVVLGAVWTLQGLGVLDSGSVMDGVTLWAIVGPIVAVAGVVLIVLAMRARGRR</sequence>
<name>A0A8J4DKC9_9ACTN</name>
<feature type="transmembrane region" description="Helical" evidence="1">
    <location>
        <begin position="37"/>
        <end position="59"/>
    </location>
</feature>
<proteinExistence type="predicted"/>
<evidence type="ECO:0000313" key="2">
    <source>
        <dbReference type="EMBL" id="GIJ05157.1"/>
    </source>
</evidence>
<keyword evidence="1" id="KW-0812">Transmembrane</keyword>
<evidence type="ECO:0000313" key="3">
    <source>
        <dbReference type="Proteomes" id="UP000652013"/>
    </source>
</evidence>
<organism evidence="2 3">
    <name type="scientific">Spirilliplanes yamanashiensis</name>
    <dbReference type="NCBI Taxonomy" id="42233"/>
    <lineage>
        <taxon>Bacteria</taxon>
        <taxon>Bacillati</taxon>
        <taxon>Actinomycetota</taxon>
        <taxon>Actinomycetes</taxon>
        <taxon>Micromonosporales</taxon>
        <taxon>Micromonosporaceae</taxon>
        <taxon>Spirilliplanes</taxon>
    </lineage>
</organism>
<keyword evidence="1" id="KW-0472">Membrane</keyword>
<keyword evidence="3" id="KW-1185">Reference proteome</keyword>
<evidence type="ECO:0000256" key="1">
    <source>
        <dbReference type="SAM" id="Phobius"/>
    </source>
</evidence>
<dbReference type="EMBL" id="BOOY01000032">
    <property type="protein sequence ID" value="GIJ05157.1"/>
    <property type="molecule type" value="Genomic_DNA"/>
</dbReference>